<evidence type="ECO:0000259" key="4">
    <source>
        <dbReference type="Pfam" id="PF00210"/>
    </source>
</evidence>
<reference evidence="6" key="1">
    <citation type="journal article" date="2019" name="Int. J. Syst. Evol. Microbiol.">
        <title>The Global Catalogue of Microorganisms (GCM) 10K type strain sequencing project: providing services to taxonomists for standard genome sequencing and annotation.</title>
        <authorList>
            <consortium name="The Broad Institute Genomics Platform"/>
            <consortium name="The Broad Institute Genome Sequencing Center for Infectious Disease"/>
            <person name="Wu L."/>
            <person name="Ma J."/>
        </authorList>
    </citation>
    <scope>NUCLEOTIDE SEQUENCE [LARGE SCALE GENOMIC DNA]</scope>
    <source>
        <strain evidence="6">JCM 7356</strain>
    </source>
</reference>
<dbReference type="PANTHER" id="PTHR30295:SF1">
    <property type="entry name" value="DNA PROTECTION DURING STARVATION PROTEIN"/>
    <property type="match status" value="1"/>
</dbReference>
<dbReference type="PANTHER" id="PTHR30295">
    <property type="entry name" value="BACTERIOFERRITIN"/>
    <property type="match status" value="1"/>
</dbReference>
<accession>A0ABP5RPY4</accession>
<evidence type="ECO:0000256" key="2">
    <source>
        <dbReference type="ARBA" id="ARBA00022434"/>
    </source>
</evidence>
<evidence type="ECO:0000313" key="6">
    <source>
        <dbReference type="Proteomes" id="UP001500305"/>
    </source>
</evidence>
<organism evidence="5 6">
    <name type="scientific">Kitasatospora cystarginea</name>
    <dbReference type="NCBI Taxonomy" id="58350"/>
    <lineage>
        <taxon>Bacteria</taxon>
        <taxon>Bacillati</taxon>
        <taxon>Actinomycetota</taxon>
        <taxon>Actinomycetes</taxon>
        <taxon>Kitasatosporales</taxon>
        <taxon>Streptomycetaceae</taxon>
        <taxon>Kitasatospora</taxon>
    </lineage>
</organism>
<protein>
    <submittedName>
        <fullName evidence="5">Ferritin-like domain-containing protein</fullName>
    </submittedName>
</protein>
<dbReference type="InterPro" id="IPR012347">
    <property type="entry name" value="Ferritin-like"/>
</dbReference>
<dbReference type="Pfam" id="PF00210">
    <property type="entry name" value="Ferritin"/>
    <property type="match status" value="1"/>
</dbReference>
<gene>
    <name evidence="5" type="ORF">GCM10010430_63180</name>
</gene>
<evidence type="ECO:0000256" key="3">
    <source>
        <dbReference type="ARBA" id="ARBA00023004"/>
    </source>
</evidence>
<evidence type="ECO:0000256" key="1">
    <source>
        <dbReference type="ARBA" id="ARBA00001970"/>
    </source>
</evidence>
<dbReference type="Gene3D" id="1.20.1260.10">
    <property type="match status" value="1"/>
</dbReference>
<dbReference type="SUPFAM" id="SSF47240">
    <property type="entry name" value="Ferritin-like"/>
    <property type="match status" value="1"/>
</dbReference>
<keyword evidence="6" id="KW-1185">Reference proteome</keyword>
<sequence>MTASLALDVDRIRREAQRTIDAGPVRSAYGPDIERVISVLNNVVAAEVVGWLRCTRQAILAQGTAPAGALFEAQADRKMRHAVALADRIVQLGGQPNFDPATLAQRAQTDYSTADDAALRAMLEQNLLAARVVVPTYRQIAGWLGDHDPASRRLIESVLADEQQTAADLAALLETPAPPTAPAPRSAPR</sequence>
<evidence type="ECO:0000313" key="5">
    <source>
        <dbReference type="EMBL" id="GAA2269101.1"/>
    </source>
</evidence>
<comment type="cofactor">
    <cofactor evidence="1">
        <name>heme b</name>
        <dbReference type="ChEBI" id="CHEBI:60344"/>
    </cofactor>
</comment>
<comment type="caution">
    <text evidence="5">The sequence shown here is derived from an EMBL/GenBank/DDBJ whole genome shotgun (WGS) entry which is preliminary data.</text>
</comment>
<dbReference type="EMBL" id="BAAATR010000038">
    <property type="protein sequence ID" value="GAA2269101.1"/>
    <property type="molecule type" value="Genomic_DNA"/>
</dbReference>
<dbReference type="Proteomes" id="UP001500305">
    <property type="component" value="Unassembled WGS sequence"/>
</dbReference>
<name>A0ABP5RPY4_9ACTN</name>
<keyword evidence="3" id="KW-0408">Iron</keyword>
<dbReference type="RefSeq" id="WP_344639962.1">
    <property type="nucleotide sequence ID" value="NZ_BAAATR010000038.1"/>
</dbReference>
<feature type="domain" description="Ferritin/DPS" evidence="4">
    <location>
        <begin position="69"/>
        <end position="175"/>
    </location>
</feature>
<keyword evidence="2" id="KW-0409">Iron storage</keyword>
<dbReference type="InterPro" id="IPR009078">
    <property type="entry name" value="Ferritin-like_SF"/>
</dbReference>
<dbReference type="InterPro" id="IPR008331">
    <property type="entry name" value="Ferritin_DPS_dom"/>
</dbReference>
<proteinExistence type="predicted"/>